<dbReference type="EMBL" id="NTUS01000026">
    <property type="protein sequence ID" value="PFB08169.1"/>
    <property type="molecule type" value="Genomic_DNA"/>
</dbReference>
<accession>A0A9X6Z5S4</accession>
<dbReference type="InterPro" id="IPR010024">
    <property type="entry name" value="CHP16711"/>
</dbReference>
<dbReference type="RefSeq" id="WP_098368977.1">
    <property type="nucleotide sequence ID" value="NZ_JARSYC010000030.1"/>
</dbReference>
<protein>
    <recommendedName>
        <fullName evidence="1">YopX protein domain-containing protein</fullName>
    </recommendedName>
</protein>
<evidence type="ECO:0000313" key="2">
    <source>
        <dbReference type="EMBL" id="PFB08169.1"/>
    </source>
</evidence>
<dbReference type="AlphaFoldDB" id="A0A9X6Z5S4"/>
<dbReference type="Pfam" id="PF09643">
    <property type="entry name" value="YopX"/>
    <property type="match status" value="1"/>
</dbReference>
<evidence type="ECO:0000313" key="3">
    <source>
        <dbReference type="Proteomes" id="UP000220397"/>
    </source>
</evidence>
<dbReference type="InterPro" id="IPR019096">
    <property type="entry name" value="YopX_protein"/>
</dbReference>
<dbReference type="InterPro" id="IPR023385">
    <property type="entry name" value="YopX-like_C"/>
</dbReference>
<gene>
    <name evidence="2" type="ORF">CN398_10670</name>
</gene>
<dbReference type="Gene3D" id="2.30.30.290">
    <property type="entry name" value="YopX-like domains"/>
    <property type="match status" value="1"/>
</dbReference>
<evidence type="ECO:0000259" key="1">
    <source>
        <dbReference type="Pfam" id="PF09643"/>
    </source>
</evidence>
<feature type="domain" description="YopX protein" evidence="1">
    <location>
        <begin position="5"/>
        <end position="134"/>
    </location>
</feature>
<reference evidence="2 3" key="1">
    <citation type="submission" date="2017-09" db="EMBL/GenBank/DDBJ databases">
        <title>Large-scale bioinformatics analysis of Bacillus genomes uncovers conserved roles of natural products in bacterial physiology.</title>
        <authorList>
            <consortium name="Agbiome Team Llc"/>
            <person name="Bleich R.M."/>
            <person name="Kirk G.J."/>
            <person name="Santa Maria K.C."/>
            <person name="Allen S.E."/>
            <person name="Farag S."/>
            <person name="Shank E.A."/>
            <person name="Bowers A."/>
        </authorList>
    </citation>
    <scope>NUCLEOTIDE SEQUENCE [LARGE SCALE GENOMIC DNA]</scope>
    <source>
        <strain evidence="2 3">AFS015413</strain>
    </source>
</reference>
<name>A0A9X6Z5S4_BACTU</name>
<dbReference type="SUPFAM" id="SSF159006">
    <property type="entry name" value="YopX-like"/>
    <property type="match status" value="1"/>
</dbReference>
<sequence length="152" mass="17779">MREIKFRVWSKFYNDWVESFCIKDGRVHLGNSVHYPGNQVDDAIIMQYTGSKDKNGRELYELDITKDKFGNIDVICWINSKGAYATIPIDFYLEGDYEYTVVDEFGMDCFFVNNVPEDYLEIIGNVYENPELLEGKQDNHLVDYSEKEIILS</sequence>
<organism evidence="2 3">
    <name type="scientific">Bacillus thuringiensis</name>
    <dbReference type="NCBI Taxonomy" id="1428"/>
    <lineage>
        <taxon>Bacteria</taxon>
        <taxon>Bacillati</taxon>
        <taxon>Bacillota</taxon>
        <taxon>Bacilli</taxon>
        <taxon>Bacillales</taxon>
        <taxon>Bacillaceae</taxon>
        <taxon>Bacillus</taxon>
        <taxon>Bacillus cereus group</taxon>
    </lineage>
</organism>
<comment type="caution">
    <text evidence="2">The sequence shown here is derived from an EMBL/GenBank/DDBJ whole genome shotgun (WGS) entry which is preliminary data.</text>
</comment>
<proteinExistence type="predicted"/>
<dbReference type="Proteomes" id="UP000220397">
    <property type="component" value="Unassembled WGS sequence"/>
</dbReference>
<dbReference type="NCBIfam" id="TIGR01671">
    <property type="entry name" value="phage_TIGR01671"/>
    <property type="match status" value="1"/>
</dbReference>